<keyword evidence="4" id="KW-1185">Reference proteome</keyword>
<sequence>MMMNNSFMDHNNISVVEAGIDKASVRVDYNANATNYYDYFHGGVYFTISDSAAGIAARSNGDKYVTLNANINFMKAVNSGYIIANAKVVSRTNKICVVEVEVVDDKEQVVNTGTYTMYKIK</sequence>
<keyword evidence="1" id="KW-0378">Hydrolase</keyword>
<organism evidence="3 4">
    <name type="scientific">Erysipelothrix inopinata</name>
    <dbReference type="NCBI Taxonomy" id="225084"/>
    <lineage>
        <taxon>Bacteria</taxon>
        <taxon>Bacillati</taxon>
        <taxon>Bacillota</taxon>
        <taxon>Erysipelotrichia</taxon>
        <taxon>Erysipelotrichales</taxon>
        <taxon>Erysipelotrichaceae</taxon>
        <taxon>Erysipelothrix</taxon>
    </lineage>
</organism>
<dbReference type="EMBL" id="CP060715">
    <property type="protein sequence ID" value="QNN60300.1"/>
    <property type="molecule type" value="Genomic_DNA"/>
</dbReference>
<dbReference type="CDD" id="cd03443">
    <property type="entry name" value="PaaI_thioesterase"/>
    <property type="match status" value="1"/>
</dbReference>
<name>A0A7G9RXH5_9FIRM</name>
<dbReference type="InterPro" id="IPR003736">
    <property type="entry name" value="PAAI_dom"/>
</dbReference>
<dbReference type="NCBIfam" id="TIGR00369">
    <property type="entry name" value="unchar_dom_1"/>
    <property type="match status" value="1"/>
</dbReference>
<proteinExistence type="predicted"/>
<dbReference type="GO" id="GO:0016289">
    <property type="term" value="F:acyl-CoA hydrolase activity"/>
    <property type="evidence" value="ECO:0007669"/>
    <property type="project" value="UniProtKB-ARBA"/>
</dbReference>
<dbReference type="RefSeq" id="WP_187533430.1">
    <property type="nucleotide sequence ID" value="NZ_CBCSHU010000007.1"/>
</dbReference>
<feature type="domain" description="Thioesterase" evidence="2">
    <location>
        <begin position="39"/>
        <end position="109"/>
    </location>
</feature>
<dbReference type="PANTHER" id="PTHR42856">
    <property type="entry name" value="ACYL-COENZYME A THIOESTERASE PAAI"/>
    <property type="match status" value="1"/>
</dbReference>
<evidence type="ECO:0000259" key="2">
    <source>
        <dbReference type="Pfam" id="PF03061"/>
    </source>
</evidence>
<dbReference type="Proteomes" id="UP000515928">
    <property type="component" value="Chromosome"/>
</dbReference>
<dbReference type="Gene3D" id="3.10.129.10">
    <property type="entry name" value="Hotdog Thioesterase"/>
    <property type="match status" value="1"/>
</dbReference>
<evidence type="ECO:0000256" key="1">
    <source>
        <dbReference type="ARBA" id="ARBA00022801"/>
    </source>
</evidence>
<evidence type="ECO:0000313" key="3">
    <source>
        <dbReference type="EMBL" id="QNN60300.1"/>
    </source>
</evidence>
<evidence type="ECO:0000313" key="4">
    <source>
        <dbReference type="Proteomes" id="UP000515928"/>
    </source>
</evidence>
<gene>
    <name evidence="3" type="ORF">H9L01_07965</name>
</gene>
<dbReference type="SUPFAM" id="SSF54637">
    <property type="entry name" value="Thioesterase/thiol ester dehydrase-isomerase"/>
    <property type="match status" value="1"/>
</dbReference>
<reference evidence="3 4" key="1">
    <citation type="submission" date="2020-08" db="EMBL/GenBank/DDBJ databases">
        <title>Genome sequence of Erysipelothrix inopinata DSM 15511T.</title>
        <authorList>
            <person name="Hyun D.-W."/>
            <person name="Bae J.-W."/>
        </authorList>
    </citation>
    <scope>NUCLEOTIDE SEQUENCE [LARGE SCALE GENOMIC DNA]</scope>
    <source>
        <strain evidence="3 4">DSM 15511</strain>
    </source>
</reference>
<dbReference type="InterPro" id="IPR052723">
    <property type="entry name" value="Acyl-CoA_thioesterase_PaaI"/>
</dbReference>
<dbReference type="InterPro" id="IPR006683">
    <property type="entry name" value="Thioestr_dom"/>
</dbReference>
<dbReference type="Pfam" id="PF03061">
    <property type="entry name" value="4HBT"/>
    <property type="match status" value="1"/>
</dbReference>
<dbReference type="AlphaFoldDB" id="A0A7G9RXH5"/>
<dbReference type="PANTHER" id="PTHR42856:SF1">
    <property type="entry name" value="ACYL-COENZYME A THIOESTERASE PAAI"/>
    <property type="match status" value="1"/>
</dbReference>
<dbReference type="InterPro" id="IPR029069">
    <property type="entry name" value="HotDog_dom_sf"/>
</dbReference>
<dbReference type="KEGG" id="eio:H9L01_07965"/>
<protein>
    <submittedName>
        <fullName evidence="3">PaaI family thioesterase</fullName>
    </submittedName>
</protein>
<accession>A0A7G9RXH5</accession>